<proteinExistence type="inferred from homology"/>
<keyword evidence="2 3" id="KW-0413">Isomerase</keyword>
<dbReference type="GO" id="GO:0006094">
    <property type="term" value="P:gluconeogenesis"/>
    <property type="evidence" value="ECO:0007669"/>
    <property type="project" value="UniProtKB-UniPathway"/>
</dbReference>
<keyword evidence="3" id="KW-0312">Gluconeogenesis</keyword>
<keyword evidence="3" id="KW-0963">Cytoplasm</keyword>
<dbReference type="Proteomes" id="UP000176568">
    <property type="component" value="Unassembled WGS sequence"/>
</dbReference>
<gene>
    <name evidence="4" type="ORF">A2419_00845</name>
</gene>
<evidence type="ECO:0000256" key="3">
    <source>
        <dbReference type="RuleBase" id="RU363013"/>
    </source>
</evidence>
<comment type="subunit">
    <text evidence="3">Homodimer.</text>
</comment>
<dbReference type="EMBL" id="MEXB01000005">
    <property type="protein sequence ID" value="OGC88676.1"/>
    <property type="molecule type" value="Genomic_DNA"/>
</dbReference>
<reference evidence="4 5" key="1">
    <citation type="journal article" date="2016" name="Nat. Commun.">
        <title>Thousands of microbial genomes shed light on interconnected biogeochemical processes in an aquifer system.</title>
        <authorList>
            <person name="Anantharaman K."/>
            <person name="Brown C.T."/>
            <person name="Hug L.A."/>
            <person name="Sharon I."/>
            <person name="Castelle C.J."/>
            <person name="Probst A.J."/>
            <person name="Thomas B.C."/>
            <person name="Singh A."/>
            <person name="Wilkins M.J."/>
            <person name="Karaoz U."/>
            <person name="Brodie E.L."/>
            <person name="Williams K.H."/>
            <person name="Hubbard S.S."/>
            <person name="Banfield J.F."/>
        </authorList>
    </citation>
    <scope>NUCLEOTIDE SEQUENCE [LARGE SCALE GENOMIC DNA]</scope>
</reference>
<dbReference type="Pfam" id="PF00121">
    <property type="entry name" value="TIM"/>
    <property type="match status" value="1"/>
</dbReference>
<evidence type="ECO:0000313" key="4">
    <source>
        <dbReference type="EMBL" id="OGC88676.1"/>
    </source>
</evidence>
<dbReference type="PANTHER" id="PTHR21139">
    <property type="entry name" value="TRIOSEPHOSPHATE ISOMERASE"/>
    <property type="match status" value="1"/>
</dbReference>
<dbReference type="NCBIfam" id="TIGR00419">
    <property type="entry name" value="tim"/>
    <property type="match status" value="1"/>
</dbReference>
<name>A0A1F4Y4H0_9BACT</name>
<dbReference type="UniPathway" id="UPA00138"/>
<evidence type="ECO:0000313" key="5">
    <source>
        <dbReference type="Proteomes" id="UP000176568"/>
    </source>
</evidence>
<accession>A0A1F4Y4H0</accession>
<sequence length="251" mass="26589">MKKILIAGNWKLYVTEVEDAKNLASQLKRKISKITNIDTVLMPTAPLISTVSAAVKKSSIAVGAQTVSPFLDGAHTGYESAAALKSAGVKWALVGHSERRAQESEDVIQAQVQAAVKAGLSVMLCVGEAERDPQGAHFSLIERQLSSALAHFPAKGTKLVIAYEPVWAIGKSAAEACKPADLEEMSIFIRRALTELFDRTAATKIPILYGGSVDGSNVHELLTQGGVSGFLVGRASANAKSLFEIIDACKA</sequence>
<dbReference type="GO" id="GO:0006096">
    <property type="term" value="P:glycolytic process"/>
    <property type="evidence" value="ECO:0007669"/>
    <property type="project" value="UniProtKB-UniRule"/>
</dbReference>
<dbReference type="PROSITE" id="PS51440">
    <property type="entry name" value="TIM_2"/>
    <property type="match status" value="1"/>
</dbReference>
<comment type="caution">
    <text evidence="4">The sequence shown here is derived from an EMBL/GenBank/DDBJ whole genome shotgun (WGS) entry which is preliminary data.</text>
</comment>
<evidence type="ECO:0000256" key="2">
    <source>
        <dbReference type="ARBA" id="ARBA00023235"/>
    </source>
</evidence>
<dbReference type="CDD" id="cd00311">
    <property type="entry name" value="TIM"/>
    <property type="match status" value="1"/>
</dbReference>
<dbReference type="GO" id="GO:0004807">
    <property type="term" value="F:triose-phosphate isomerase activity"/>
    <property type="evidence" value="ECO:0007669"/>
    <property type="project" value="UniProtKB-UniRule"/>
</dbReference>
<organism evidence="4 5">
    <name type="scientific">Candidatus Adlerbacteria bacterium RIFOXYC1_FULL_48_26</name>
    <dbReference type="NCBI Taxonomy" id="1797247"/>
    <lineage>
        <taxon>Bacteria</taxon>
        <taxon>Candidatus Adleribacteriota</taxon>
    </lineage>
</organism>
<dbReference type="GO" id="GO:0019563">
    <property type="term" value="P:glycerol catabolic process"/>
    <property type="evidence" value="ECO:0007669"/>
    <property type="project" value="TreeGrafter"/>
</dbReference>
<dbReference type="EC" id="5.3.1.1" evidence="3"/>
<protein>
    <recommendedName>
        <fullName evidence="3">Triosephosphate isomerase</fullName>
        <ecNumber evidence="3">5.3.1.1</ecNumber>
    </recommendedName>
</protein>
<dbReference type="GO" id="GO:0005829">
    <property type="term" value="C:cytosol"/>
    <property type="evidence" value="ECO:0007669"/>
    <property type="project" value="TreeGrafter"/>
</dbReference>
<dbReference type="SUPFAM" id="SSF51351">
    <property type="entry name" value="Triosephosphate isomerase (TIM)"/>
    <property type="match status" value="1"/>
</dbReference>
<comment type="subcellular location">
    <subcellularLocation>
        <location evidence="3">Cytoplasm</location>
    </subcellularLocation>
</comment>
<dbReference type="GO" id="GO:0046166">
    <property type="term" value="P:glyceraldehyde-3-phosphate biosynthetic process"/>
    <property type="evidence" value="ECO:0007669"/>
    <property type="project" value="TreeGrafter"/>
</dbReference>
<dbReference type="AlphaFoldDB" id="A0A1F4Y4H0"/>
<evidence type="ECO:0000256" key="1">
    <source>
        <dbReference type="ARBA" id="ARBA00007422"/>
    </source>
</evidence>
<dbReference type="InterPro" id="IPR035990">
    <property type="entry name" value="TIM_sf"/>
</dbReference>
<dbReference type="InterPro" id="IPR013785">
    <property type="entry name" value="Aldolase_TIM"/>
</dbReference>
<comment type="pathway">
    <text evidence="3">Carbohydrate degradation; glycolysis; D-glyceraldehyde 3-phosphate from glycerone phosphate: step 1/1.</text>
</comment>
<dbReference type="UniPathway" id="UPA00109">
    <property type="reaction ID" value="UER00189"/>
</dbReference>
<dbReference type="STRING" id="1797247.A2419_00845"/>
<dbReference type="InterPro" id="IPR000652">
    <property type="entry name" value="Triosephosphate_isomerase"/>
</dbReference>
<keyword evidence="3" id="KW-0324">Glycolysis</keyword>
<comment type="pathway">
    <text evidence="3">Carbohydrate biosynthesis; gluconeogenesis.</text>
</comment>
<comment type="catalytic activity">
    <reaction evidence="3">
        <text>D-glyceraldehyde 3-phosphate = dihydroxyacetone phosphate</text>
        <dbReference type="Rhea" id="RHEA:18585"/>
        <dbReference type="ChEBI" id="CHEBI:57642"/>
        <dbReference type="ChEBI" id="CHEBI:59776"/>
        <dbReference type="EC" id="5.3.1.1"/>
    </reaction>
</comment>
<dbReference type="Gene3D" id="3.20.20.70">
    <property type="entry name" value="Aldolase class I"/>
    <property type="match status" value="1"/>
</dbReference>
<comment type="similarity">
    <text evidence="1 3">Belongs to the triosephosphate isomerase family.</text>
</comment>
<dbReference type="PANTHER" id="PTHR21139:SF42">
    <property type="entry name" value="TRIOSEPHOSPHATE ISOMERASE"/>
    <property type="match status" value="1"/>
</dbReference>